<proteinExistence type="predicted"/>
<protein>
    <recommendedName>
        <fullName evidence="3">Sfi1 spindle body domain-containing protein</fullName>
    </recommendedName>
</protein>
<evidence type="ECO:0000313" key="2">
    <source>
        <dbReference type="EMBL" id="CRZ05023.1"/>
    </source>
</evidence>
<organism evidence="2">
    <name type="scientific">Spongospora subterranea</name>
    <dbReference type="NCBI Taxonomy" id="70186"/>
    <lineage>
        <taxon>Eukaryota</taxon>
        <taxon>Sar</taxon>
        <taxon>Rhizaria</taxon>
        <taxon>Endomyxa</taxon>
        <taxon>Phytomyxea</taxon>
        <taxon>Plasmodiophorida</taxon>
        <taxon>Plasmodiophoridae</taxon>
        <taxon>Spongospora</taxon>
    </lineage>
</organism>
<evidence type="ECO:0008006" key="3">
    <source>
        <dbReference type="Google" id="ProtNLM"/>
    </source>
</evidence>
<dbReference type="EMBL" id="HACM01004581">
    <property type="protein sequence ID" value="CRZ05023.1"/>
    <property type="molecule type" value="Transcribed_RNA"/>
</dbReference>
<dbReference type="AlphaFoldDB" id="A0A0H5QSL1"/>
<sequence length="634" mass="74694">RWKLHVNRKFRFGRFRESYHRSLTRTAFKRWGTASTVLKAKNQSLRRRVLHSWRSVIKEMNLEESRNVAFRFFTKRKAMRSAWKTWIINRQQQSYIRGKLESCNTMRHVMVHWRSQTQNVSRRCKKMKYAGNYFRITGALSRFWSIWKKSFAEKKQNQLHRKLCWLHYQLRLQRKVFLGFVFGTSVSSKKRVMADISVRHHQKKFLRSWMLAAQQSTHLRACIIQQQSIWVRRRLLSSMRDWRISYRQSSYSTSLSRRIMAAKRFHQVRSSFNMWHCICKRSISLRRLFTNIRANHKRHVFVEWSQRIVTRHQVREKRLDIGFKMVQANAHRINKNVFTSWLKYTTSRSGARTRFGILQIKSRKAMILKNLQQWRKLCDLHFISSLNDALQTTQSALNEANTGKIQLEKDIKRNSEMVGRLRENILQQSSALANKDAELDLLQVKFHALQDKYEALQEREAELRCKLLDKESQCFANLQERESSNKEFSEFREAMTKTVHDQRSTIARYINVVSATNSVLIETAGVLNLSSFTAVENIKQWVLRAIDRLQQLLQSAEISSSRISTGGGINTTNKDFSAQSAEICVKSDNSHVLSSTSRRPASAQDNFINKSTPKLDLNSNDIDKANNILNDSIY</sequence>
<keyword evidence="1" id="KW-0175">Coiled coil</keyword>
<feature type="non-terminal residue" evidence="2">
    <location>
        <position position="1"/>
    </location>
</feature>
<accession>A0A0H5QSL1</accession>
<reference evidence="2" key="1">
    <citation type="submission" date="2015-04" db="EMBL/GenBank/DDBJ databases">
        <title>The genome sequence of the plant pathogenic Rhizarian Plasmodiophora brassicae reveals insights in its biotrophic life cycle and the origin of chitin synthesis.</title>
        <authorList>
            <person name="Schwelm A."/>
            <person name="Fogelqvist J."/>
            <person name="Knaust A."/>
            <person name="Julke S."/>
            <person name="Lilja T."/>
            <person name="Dhandapani V."/>
            <person name="Bonilla-Rosso G."/>
            <person name="Karlsson M."/>
            <person name="Shevchenko A."/>
            <person name="Choi S.R."/>
            <person name="Kim H.G."/>
            <person name="Park J.Y."/>
            <person name="Lim Y.P."/>
            <person name="Ludwig-Muller J."/>
            <person name="Dixelius C."/>
        </authorList>
    </citation>
    <scope>NUCLEOTIDE SEQUENCE</scope>
    <source>
        <tissue evidence="2">Potato root galls</tissue>
    </source>
</reference>
<feature type="coiled-coil region" evidence="1">
    <location>
        <begin position="432"/>
        <end position="473"/>
    </location>
</feature>
<name>A0A0H5QSL1_9EUKA</name>
<evidence type="ECO:0000256" key="1">
    <source>
        <dbReference type="SAM" id="Coils"/>
    </source>
</evidence>